<feature type="transmembrane region" description="Helical" evidence="6">
    <location>
        <begin position="331"/>
        <end position="357"/>
    </location>
</feature>
<proteinExistence type="predicted"/>
<dbReference type="OMA" id="ESKGWEP"/>
<feature type="transmembrane region" description="Helical" evidence="6">
    <location>
        <begin position="231"/>
        <end position="249"/>
    </location>
</feature>
<organism evidence="8 9">
    <name type="scientific">Porphyridium purpureum</name>
    <name type="common">Red alga</name>
    <name type="synonym">Porphyridium cruentum</name>
    <dbReference type="NCBI Taxonomy" id="35688"/>
    <lineage>
        <taxon>Eukaryota</taxon>
        <taxon>Rhodophyta</taxon>
        <taxon>Bangiophyceae</taxon>
        <taxon>Porphyridiales</taxon>
        <taxon>Porphyridiaceae</taxon>
        <taxon>Porphyridium</taxon>
    </lineage>
</organism>
<comment type="subcellular location">
    <subcellularLocation>
        <location evidence="1">Endomembrane system</location>
        <topology evidence="1">Multi-pass membrane protein</topology>
    </subcellularLocation>
</comment>
<feature type="compositionally biased region" description="Basic and acidic residues" evidence="5">
    <location>
        <begin position="19"/>
        <end position="35"/>
    </location>
</feature>
<evidence type="ECO:0000256" key="6">
    <source>
        <dbReference type="SAM" id="Phobius"/>
    </source>
</evidence>
<dbReference type="InterPro" id="IPR051337">
    <property type="entry name" value="OPA_Antiporter"/>
</dbReference>
<dbReference type="PANTHER" id="PTHR43826">
    <property type="entry name" value="GLUCOSE-6-PHOSPHATE EXCHANGER SLC37A4"/>
    <property type="match status" value="1"/>
</dbReference>
<dbReference type="GO" id="GO:0035435">
    <property type="term" value="P:phosphate ion transmembrane transport"/>
    <property type="evidence" value="ECO:0007669"/>
    <property type="project" value="TreeGrafter"/>
</dbReference>
<feature type="transmembrane region" description="Helical" evidence="6">
    <location>
        <begin position="133"/>
        <end position="156"/>
    </location>
</feature>
<evidence type="ECO:0000256" key="1">
    <source>
        <dbReference type="ARBA" id="ARBA00004127"/>
    </source>
</evidence>
<keyword evidence="2 6" id="KW-0812">Transmembrane</keyword>
<dbReference type="InterPro" id="IPR011701">
    <property type="entry name" value="MFS"/>
</dbReference>
<feature type="transmembrane region" description="Helical" evidence="6">
    <location>
        <begin position="463"/>
        <end position="481"/>
    </location>
</feature>
<accession>A0A5J4Z4L6</accession>
<feature type="region of interest" description="Disordered" evidence="5">
    <location>
        <begin position="19"/>
        <end position="69"/>
    </location>
</feature>
<dbReference type="Proteomes" id="UP000324585">
    <property type="component" value="Unassembled WGS sequence"/>
</dbReference>
<evidence type="ECO:0000256" key="5">
    <source>
        <dbReference type="SAM" id="MobiDB-lite"/>
    </source>
</evidence>
<dbReference type="AlphaFoldDB" id="A0A5J4Z4L6"/>
<dbReference type="Gene3D" id="1.20.1250.20">
    <property type="entry name" value="MFS general substrate transporter like domains"/>
    <property type="match status" value="2"/>
</dbReference>
<protein>
    <submittedName>
        <fullName evidence="8">Putative hexose phosphate transport protein</fullName>
    </submittedName>
</protein>
<feature type="transmembrane region" description="Helical" evidence="6">
    <location>
        <begin position="103"/>
        <end position="121"/>
    </location>
</feature>
<feature type="domain" description="Major facilitator superfamily (MFS) profile" evidence="7">
    <location>
        <begin position="107"/>
        <end position="514"/>
    </location>
</feature>
<evidence type="ECO:0000259" key="7">
    <source>
        <dbReference type="PROSITE" id="PS50850"/>
    </source>
</evidence>
<dbReference type="GO" id="GO:0016020">
    <property type="term" value="C:membrane"/>
    <property type="evidence" value="ECO:0007669"/>
    <property type="project" value="UniProtKB-ARBA"/>
</dbReference>
<reference evidence="9" key="1">
    <citation type="journal article" date="2019" name="Nat. Commun.">
        <title>Expansion of phycobilisome linker gene families in mesophilic red algae.</title>
        <authorList>
            <person name="Lee J."/>
            <person name="Kim D."/>
            <person name="Bhattacharya D."/>
            <person name="Yoon H.S."/>
        </authorList>
    </citation>
    <scope>NUCLEOTIDE SEQUENCE [LARGE SCALE GENOMIC DNA]</scope>
    <source>
        <strain evidence="9">CCMP 1328</strain>
    </source>
</reference>
<dbReference type="PANTHER" id="PTHR43826:SF3">
    <property type="entry name" value="GLUCOSE-6-PHOSPHATE EXCHANGER SLC37A4"/>
    <property type="match status" value="1"/>
</dbReference>
<dbReference type="InterPro" id="IPR036259">
    <property type="entry name" value="MFS_trans_sf"/>
</dbReference>
<evidence type="ECO:0000256" key="2">
    <source>
        <dbReference type="ARBA" id="ARBA00022692"/>
    </source>
</evidence>
<keyword evidence="4 6" id="KW-0472">Membrane</keyword>
<evidence type="ECO:0000256" key="3">
    <source>
        <dbReference type="ARBA" id="ARBA00022989"/>
    </source>
</evidence>
<keyword evidence="9" id="KW-1185">Reference proteome</keyword>
<dbReference type="InterPro" id="IPR020846">
    <property type="entry name" value="MFS_dom"/>
</dbReference>
<dbReference type="EMBL" id="VRMN01000001">
    <property type="protein sequence ID" value="KAA8498606.1"/>
    <property type="molecule type" value="Genomic_DNA"/>
</dbReference>
<evidence type="ECO:0000256" key="4">
    <source>
        <dbReference type="ARBA" id="ARBA00023136"/>
    </source>
</evidence>
<feature type="transmembrane region" description="Helical" evidence="6">
    <location>
        <begin position="426"/>
        <end position="451"/>
    </location>
</feature>
<dbReference type="GO" id="GO:0061513">
    <property type="term" value="F:glucose 6-phosphate:phosphate antiporter activity"/>
    <property type="evidence" value="ECO:0007669"/>
    <property type="project" value="TreeGrafter"/>
</dbReference>
<feature type="transmembrane region" description="Helical" evidence="6">
    <location>
        <begin position="261"/>
        <end position="278"/>
    </location>
</feature>
<feature type="transmembrane region" description="Helical" evidence="6">
    <location>
        <begin position="400"/>
        <end position="420"/>
    </location>
</feature>
<evidence type="ECO:0000313" key="9">
    <source>
        <dbReference type="Proteomes" id="UP000324585"/>
    </source>
</evidence>
<dbReference type="Pfam" id="PF07690">
    <property type="entry name" value="MFS_1"/>
    <property type="match status" value="1"/>
</dbReference>
<comment type="caution">
    <text evidence="8">The sequence shown here is derived from an EMBL/GenBank/DDBJ whole genome shotgun (WGS) entry which is preliminary data.</text>
</comment>
<keyword evidence="3 6" id="KW-1133">Transmembrane helix</keyword>
<dbReference type="GO" id="GO:0012505">
    <property type="term" value="C:endomembrane system"/>
    <property type="evidence" value="ECO:0007669"/>
    <property type="project" value="UniProtKB-SubCell"/>
</dbReference>
<sequence>MMFVPVQPLQARLQLGRLRKDDAMGRRPRAPRERSVPGPHARSVLRRTRLSPISMSSAAGAGAGGSYGERNFDKLEESAKKTEKKVEGEGVAEDPNEKKTKRWRIRIFYSIFLGYATYYFTRNSFTYAAPGMRAALGLSLEQLGVITSIFPMAYGVSKLLAGILSDQFSTRVFMAFGLAATGVLNILFGTQSTMLGLCLLWALNGVFQGFGAPPCAKLLTMWYPKKERGTWWGFWNTSHNTGGFLIPFLSGYAVRNFGWRYGMYVPGGIAVVMGLFLFDRIRDSPEDVGLPPVDPVDQSEREKAAPKDGDAPAAKLSMRETLFKHVLSNPYVWLLALSYFFVYFVRQGISSWAYIYLLDFKGVPNPQDAAFRMSGMEIGGLLGSLASGYTSDKMLRGRRIPVIIGWLVGLIAAIAALWYVPVGMKYLNWLAIFAIGFFIYGPQMLVGLAGAELVDKSAVSSTIGLLGWIAYLGASVAGYPLTKIVTNFGWKAYILALMAFSGVAILLLLPMWSLGVVPEAVLTRQQVLAGFRPPCSQCAGTGTVMRLECGSATPSQSLSCKYVEDVCPWCDGTGVNRKAAVAAGN</sequence>
<dbReference type="PROSITE" id="PS50850">
    <property type="entry name" value="MFS"/>
    <property type="match status" value="1"/>
</dbReference>
<gene>
    <name evidence="8" type="ORF">FVE85_6191</name>
</gene>
<feature type="region of interest" description="Disordered" evidence="5">
    <location>
        <begin position="288"/>
        <end position="312"/>
    </location>
</feature>
<name>A0A5J4Z4L6_PORPP</name>
<feature type="transmembrane region" description="Helical" evidence="6">
    <location>
        <begin position="493"/>
        <end position="517"/>
    </location>
</feature>
<evidence type="ECO:0000313" key="8">
    <source>
        <dbReference type="EMBL" id="KAA8498606.1"/>
    </source>
</evidence>
<feature type="transmembrane region" description="Helical" evidence="6">
    <location>
        <begin position="168"/>
        <end position="188"/>
    </location>
</feature>
<dbReference type="SUPFAM" id="SSF103473">
    <property type="entry name" value="MFS general substrate transporter"/>
    <property type="match status" value="1"/>
</dbReference>
<feature type="compositionally biased region" description="Basic and acidic residues" evidence="5">
    <location>
        <begin position="298"/>
        <end position="310"/>
    </location>
</feature>
<dbReference type="OrthoDB" id="3639251at2759"/>